<dbReference type="AlphaFoldDB" id="A0A8H6CRR3"/>
<organism evidence="2 3">
    <name type="scientific">Letharia lupina</name>
    <dbReference type="NCBI Taxonomy" id="560253"/>
    <lineage>
        <taxon>Eukaryota</taxon>
        <taxon>Fungi</taxon>
        <taxon>Dikarya</taxon>
        <taxon>Ascomycota</taxon>
        <taxon>Pezizomycotina</taxon>
        <taxon>Lecanoromycetes</taxon>
        <taxon>OSLEUM clade</taxon>
        <taxon>Lecanoromycetidae</taxon>
        <taxon>Lecanorales</taxon>
        <taxon>Lecanorineae</taxon>
        <taxon>Parmeliaceae</taxon>
        <taxon>Letharia</taxon>
    </lineage>
</organism>
<feature type="chain" id="PRO_5034808987" evidence="1">
    <location>
        <begin position="17"/>
        <end position="320"/>
    </location>
</feature>
<evidence type="ECO:0000256" key="1">
    <source>
        <dbReference type="SAM" id="SignalP"/>
    </source>
</evidence>
<dbReference type="EMBL" id="JACCJB010000004">
    <property type="protein sequence ID" value="KAF6228479.1"/>
    <property type="molecule type" value="Genomic_DNA"/>
</dbReference>
<reference evidence="2 3" key="1">
    <citation type="journal article" date="2020" name="Genomics">
        <title>Complete, high-quality genomes from long-read metagenomic sequencing of two wolf lichen thalli reveals enigmatic genome architecture.</title>
        <authorList>
            <person name="McKenzie S.K."/>
            <person name="Walston R.F."/>
            <person name="Allen J.L."/>
        </authorList>
    </citation>
    <scope>NUCLEOTIDE SEQUENCE [LARGE SCALE GENOMIC DNA]</scope>
    <source>
        <strain evidence="2">WasteWater1</strain>
    </source>
</reference>
<dbReference type="Proteomes" id="UP000593566">
    <property type="component" value="Unassembled WGS sequence"/>
</dbReference>
<feature type="signal peptide" evidence="1">
    <location>
        <begin position="1"/>
        <end position="16"/>
    </location>
</feature>
<evidence type="ECO:0000313" key="3">
    <source>
        <dbReference type="Proteomes" id="UP000593566"/>
    </source>
</evidence>
<keyword evidence="1" id="KW-0732">Signal</keyword>
<protein>
    <submittedName>
        <fullName evidence="2">Uncharacterized protein</fullName>
    </submittedName>
</protein>
<keyword evidence="3" id="KW-1185">Reference proteome</keyword>
<dbReference type="RefSeq" id="XP_037156413.1">
    <property type="nucleotide sequence ID" value="XM_037299077.1"/>
</dbReference>
<evidence type="ECO:0000313" key="2">
    <source>
        <dbReference type="EMBL" id="KAF6228479.1"/>
    </source>
</evidence>
<name>A0A8H6CRR3_9LECA</name>
<proteinExistence type="predicted"/>
<dbReference type="GeneID" id="59336606"/>
<sequence length="320" mass="33880">MCLFASLLLVAGAAKALVPISPLDIQPSHPQPSGGNNSLNETSDTAASSAWLDEASSEMTASSLSMTNSTLVLNSVSAEPKFMCLDRFGSNLNPRSCQSAAFAIGDLSTSLFTWGPRGTAVTYDFPMPQRSLAEIHFAADGTCIIAALIGPRSTFALATLQDMAMGANTVIQQCVEQKSPNEGGIVKELGDGRLGVIVAKQTPNVRCYGSAAVMGIVNSCQSIMDKMDVSKEVRTFGTGGVGVNVKLPYTWYSVDNKCIMTLRTSGPSDSESWHRVWETATFVTAMCARQGKKGLHSQVGTNKNLFLEVAAEGMADVETS</sequence>
<comment type="caution">
    <text evidence="2">The sequence shown here is derived from an EMBL/GenBank/DDBJ whole genome shotgun (WGS) entry which is preliminary data.</text>
</comment>
<accession>A0A8H6CRR3</accession>
<gene>
    <name evidence="2" type="ORF">HO133_008209</name>
</gene>